<dbReference type="InterPro" id="IPR013762">
    <property type="entry name" value="Integrase-like_cat_sf"/>
</dbReference>
<keyword evidence="2" id="KW-0229">DNA integration</keyword>
<dbReference type="InterPro" id="IPR010998">
    <property type="entry name" value="Integrase_recombinase_N"/>
</dbReference>
<feature type="domain" description="Tyr recombinase" evidence="5">
    <location>
        <begin position="168"/>
        <end position="339"/>
    </location>
</feature>
<dbReference type="InterPro" id="IPR004107">
    <property type="entry name" value="Integrase_SAM-like_N"/>
</dbReference>
<evidence type="ECO:0000256" key="4">
    <source>
        <dbReference type="ARBA" id="ARBA00023172"/>
    </source>
</evidence>
<evidence type="ECO:0000256" key="1">
    <source>
        <dbReference type="ARBA" id="ARBA00008857"/>
    </source>
</evidence>
<dbReference type="RefSeq" id="WP_146996921.1">
    <property type="nucleotide sequence ID" value="NZ_AP019840.1"/>
</dbReference>
<proteinExistence type="inferred from homology"/>
<dbReference type="Gene3D" id="1.10.443.10">
    <property type="entry name" value="Intergrase catalytic core"/>
    <property type="match status" value="1"/>
</dbReference>
<evidence type="ECO:0000256" key="2">
    <source>
        <dbReference type="ARBA" id="ARBA00022908"/>
    </source>
</evidence>
<comment type="similarity">
    <text evidence="1">Belongs to the 'phage' integrase family.</text>
</comment>
<sequence length="342" mass="39845">MKNPNGYGSVSKLSGKRRKPFIVRITTGFDMEGRQIMKVLGYYETQAKAIKALADYNDNPYNINLSDVTLKEILDRIMESKKNSIEKSSLKSYKVWCNYLKPLYNKKMKDIRTIELQNFIDNLSHLSSGTLKNLKSFIGILFKNAMEMDIIVKDYSQFIKLPKHKPKIERKVFTSEEIVLLWENIIELEYADVILILIYTGMRVNELLKLPKTNVNLEQNIIIGGSKTEAGKNRVIPIHPKILPLIIKRMENKTEYLIPNRTEKSFYNYNNFRKNEFLKIMEKLDISHTIHDTRHTFATMISDVSDNESAITGIIGHTNISMTKRYTHTNIEKMRKEIEKIN</sequence>
<dbReference type="AlphaFoldDB" id="A0A510KPL3"/>
<evidence type="ECO:0000259" key="5">
    <source>
        <dbReference type="PROSITE" id="PS51898"/>
    </source>
</evidence>
<evidence type="ECO:0000313" key="6">
    <source>
        <dbReference type="EMBL" id="BBM52581.1"/>
    </source>
</evidence>
<protein>
    <submittedName>
        <fullName evidence="6">Tyrosine recombinase XerD</fullName>
    </submittedName>
</protein>
<reference evidence="6 7" key="1">
    <citation type="submission" date="2019-07" db="EMBL/GenBank/DDBJ databases">
        <title>Complete Genome Sequence of Leptotrichia trevisanii Strain JMUB3935.</title>
        <authorList>
            <person name="Watanabe S."/>
            <person name="Cui L."/>
        </authorList>
    </citation>
    <scope>NUCLEOTIDE SEQUENCE [LARGE SCALE GENOMIC DNA]</scope>
    <source>
        <strain evidence="6 7">JMUB3935</strain>
    </source>
</reference>
<organism evidence="6 7">
    <name type="scientific">Leptotrichia trevisanii</name>
    <dbReference type="NCBI Taxonomy" id="109328"/>
    <lineage>
        <taxon>Bacteria</taxon>
        <taxon>Fusobacteriati</taxon>
        <taxon>Fusobacteriota</taxon>
        <taxon>Fusobacteriia</taxon>
        <taxon>Fusobacteriales</taxon>
        <taxon>Leptotrichiaceae</taxon>
        <taxon>Leptotrichia</taxon>
    </lineage>
</organism>
<dbReference type="InterPro" id="IPR011010">
    <property type="entry name" value="DNA_brk_join_enz"/>
</dbReference>
<dbReference type="PROSITE" id="PS51898">
    <property type="entry name" value="TYR_RECOMBINASE"/>
    <property type="match status" value="1"/>
</dbReference>
<dbReference type="EMBL" id="AP019840">
    <property type="protein sequence ID" value="BBM52581.1"/>
    <property type="molecule type" value="Genomic_DNA"/>
</dbReference>
<dbReference type="CDD" id="cd00796">
    <property type="entry name" value="INT_Rci_Hp1_C"/>
    <property type="match status" value="1"/>
</dbReference>
<dbReference type="Proteomes" id="UP000321378">
    <property type="component" value="Chromosome"/>
</dbReference>
<keyword evidence="3" id="KW-0238">DNA-binding</keyword>
<dbReference type="GO" id="GO:0003677">
    <property type="term" value="F:DNA binding"/>
    <property type="evidence" value="ECO:0007669"/>
    <property type="project" value="UniProtKB-KW"/>
</dbReference>
<dbReference type="Gene3D" id="1.10.150.130">
    <property type="match status" value="1"/>
</dbReference>
<dbReference type="PANTHER" id="PTHR30349">
    <property type="entry name" value="PHAGE INTEGRASE-RELATED"/>
    <property type="match status" value="1"/>
</dbReference>
<name>A0A510KPL3_9FUSO</name>
<gene>
    <name evidence="6" type="primary">xerD</name>
    <name evidence="6" type="ORF">JMUB3935_1560</name>
</gene>
<dbReference type="Pfam" id="PF00589">
    <property type="entry name" value="Phage_integrase"/>
    <property type="match status" value="1"/>
</dbReference>
<evidence type="ECO:0000313" key="7">
    <source>
        <dbReference type="Proteomes" id="UP000321378"/>
    </source>
</evidence>
<dbReference type="Pfam" id="PF14659">
    <property type="entry name" value="Phage_int_SAM_3"/>
    <property type="match status" value="1"/>
</dbReference>
<dbReference type="SUPFAM" id="SSF56349">
    <property type="entry name" value="DNA breaking-rejoining enzymes"/>
    <property type="match status" value="1"/>
</dbReference>
<dbReference type="PANTHER" id="PTHR30349:SF41">
    <property type="entry name" value="INTEGRASE_RECOMBINASE PROTEIN MJ0367-RELATED"/>
    <property type="match status" value="1"/>
</dbReference>
<evidence type="ECO:0000256" key="3">
    <source>
        <dbReference type="ARBA" id="ARBA00023125"/>
    </source>
</evidence>
<accession>A0A510KPL3</accession>
<dbReference type="GO" id="GO:0015074">
    <property type="term" value="P:DNA integration"/>
    <property type="evidence" value="ECO:0007669"/>
    <property type="project" value="InterPro"/>
</dbReference>
<dbReference type="GO" id="GO:0006310">
    <property type="term" value="P:DNA recombination"/>
    <property type="evidence" value="ECO:0007669"/>
    <property type="project" value="UniProtKB-KW"/>
</dbReference>
<dbReference type="InterPro" id="IPR002104">
    <property type="entry name" value="Integrase_catalytic"/>
</dbReference>
<dbReference type="InterPro" id="IPR050090">
    <property type="entry name" value="Tyrosine_recombinase_XerCD"/>
</dbReference>
<keyword evidence="4" id="KW-0233">DNA recombination</keyword>